<feature type="region of interest" description="Disordered" evidence="1">
    <location>
        <begin position="283"/>
        <end position="318"/>
    </location>
</feature>
<dbReference type="STRING" id="61395.A0A1Y1VX58"/>
<comment type="caution">
    <text evidence="4">The sequence shown here is derived from an EMBL/GenBank/DDBJ whole genome shotgun (WGS) entry which is preliminary data.</text>
</comment>
<keyword evidence="4" id="KW-0645">Protease</keyword>
<reference evidence="4 5" key="1">
    <citation type="submission" date="2016-07" db="EMBL/GenBank/DDBJ databases">
        <title>Pervasive Adenine N6-methylation of Active Genes in Fungi.</title>
        <authorList>
            <consortium name="DOE Joint Genome Institute"/>
            <person name="Mondo S.J."/>
            <person name="Dannebaum R.O."/>
            <person name="Kuo R.C."/>
            <person name="Labutti K."/>
            <person name="Haridas S."/>
            <person name="Kuo A."/>
            <person name="Salamov A."/>
            <person name="Ahrendt S.R."/>
            <person name="Lipzen A."/>
            <person name="Sullivan W."/>
            <person name="Andreopoulos W.B."/>
            <person name="Clum A."/>
            <person name="Lindquist E."/>
            <person name="Daum C."/>
            <person name="Ramamoorthy G.K."/>
            <person name="Gryganskyi A."/>
            <person name="Culley D."/>
            <person name="Magnuson J.K."/>
            <person name="James T.Y."/>
            <person name="O'Malley M.A."/>
            <person name="Stajich J.E."/>
            <person name="Spatafora J.W."/>
            <person name="Visel A."/>
            <person name="Grigoriev I.V."/>
        </authorList>
    </citation>
    <scope>NUCLEOTIDE SEQUENCE [LARGE SCALE GENOMIC DNA]</scope>
    <source>
        <strain evidence="4 5">ATCC 12442</strain>
    </source>
</reference>
<dbReference type="InterPro" id="IPR009003">
    <property type="entry name" value="Peptidase_S1_PA"/>
</dbReference>
<dbReference type="EMBL" id="MCFD01000019">
    <property type="protein sequence ID" value="ORX65897.1"/>
    <property type="molecule type" value="Genomic_DNA"/>
</dbReference>
<gene>
    <name evidence="4" type="ORF">DL89DRAFT_260581</name>
</gene>
<dbReference type="SUPFAM" id="SSF50494">
    <property type="entry name" value="Trypsin-like serine proteases"/>
    <property type="match status" value="1"/>
</dbReference>
<dbReference type="PANTHER" id="PTHR24260">
    <property type="match status" value="1"/>
</dbReference>
<dbReference type="Gene3D" id="2.40.10.10">
    <property type="entry name" value="Trypsin-like serine proteases"/>
    <property type="match status" value="1"/>
</dbReference>
<keyword evidence="5" id="KW-1185">Reference proteome</keyword>
<name>A0A1Y1VX58_9FUNG</name>
<dbReference type="InterPro" id="IPR001254">
    <property type="entry name" value="Trypsin_dom"/>
</dbReference>
<feature type="signal peptide" evidence="2">
    <location>
        <begin position="1"/>
        <end position="20"/>
    </location>
</feature>
<proteinExistence type="predicted"/>
<dbReference type="GO" id="GO:0006508">
    <property type="term" value="P:proteolysis"/>
    <property type="evidence" value="ECO:0007669"/>
    <property type="project" value="UniProtKB-KW"/>
</dbReference>
<dbReference type="PANTHER" id="PTHR24260:SF145">
    <property type="entry name" value="FI17609P1-RELATED"/>
    <property type="match status" value="1"/>
</dbReference>
<dbReference type="OrthoDB" id="6380398at2759"/>
<organism evidence="4 5">
    <name type="scientific">Linderina pennispora</name>
    <dbReference type="NCBI Taxonomy" id="61395"/>
    <lineage>
        <taxon>Eukaryota</taxon>
        <taxon>Fungi</taxon>
        <taxon>Fungi incertae sedis</taxon>
        <taxon>Zoopagomycota</taxon>
        <taxon>Kickxellomycotina</taxon>
        <taxon>Kickxellomycetes</taxon>
        <taxon>Kickxellales</taxon>
        <taxon>Kickxellaceae</taxon>
        <taxon>Linderina</taxon>
    </lineage>
</organism>
<dbReference type="RefSeq" id="XP_040739968.1">
    <property type="nucleotide sequence ID" value="XM_040885798.1"/>
</dbReference>
<evidence type="ECO:0000313" key="5">
    <source>
        <dbReference type="Proteomes" id="UP000193922"/>
    </source>
</evidence>
<dbReference type="PROSITE" id="PS50240">
    <property type="entry name" value="TRYPSIN_DOM"/>
    <property type="match status" value="1"/>
</dbReference>
<dbReference type="InterPro" id="IPR043504">
    <property type="entry name" value="Peptidase_S1_PA_chymotrypsin"/>
</dbReference>
<feature type="compositionally biased region" description="Low complexity" evidence="1">
    <location>
        <begin position="283"/>
        <end position="292"/>
    </location>
</feature>
<sequence length="318" mass="32086">MKISTTIVLAAAAASSSAAAVDMHKRIIGGSDASYKFSANIVKVTASGVGVCSAAFLSDQVLVTTASCVSDTSSDSAYAASALYVGQGSASDALATAGAKGANVSKLTGYVNPAQVLTHPGFNSRAYADNIALVMLGAPYKNATAVKVQKKLPGKGAYLTAAGYGAADGGATALQKAQVVVGENATCSQAFASYKDSSNLVCVGPVKNKGGACNGDGLLLQEDSSNVALIGVLDLFASTDSQDNAQCSDKNVYNFYTAVENYMAWITQKTPLKESALLSTATISTSGSGSASDNEDSKEQSSKGGASSKGRGGRDQRS</sequence>
<protein>
    <submittedName>
        <fullName evidence="4">Trypsin-like serine protease</fullName>
    </submittedName>
</protein>
<keyword evidence="2" id="KW-0732">Signal</keyword>
<feature type="chain" id="PRO_5013208786" evidence="2">
    <location>
        <begin position="21"/>
        <end position="318"/>
    </location>
</feature>
<dbReference type="Pfam" id="PF00089">
    <property type="entry name" value="Trypsin"/>
    <property type="match status" value="1"/>
</dbReference>
<keyword evidence="4" id="KW-0378">Hydrolase</keyword>
<evidence type="ECO:0000259" key="3">
    <source>
        <dbReference type="PROSITE" id="PS50240"/>
    </source>
</evidence>
<evidence type="ECO:0000256" key="1">
    <source>
        <dbReference type="SAM" id="MobiDB-lite"/>
    </source>
</evidence>
<dbReference type="GO" id="GO:0004252">
    <property type="term" value="F:serine-type endopeptidase activity"/>
    <property type="evidence" value="ECO:0007669"/>
    <property type="project" value="InterPro"/>
</dbReference>
<accession>A0A1Y1VX58</accession>
<feature type="domain" description="Peptidase S1" evidence="3">
    <location>
        <begin position="27"/>
        <end position="271"/>
    </location>
</feature>
<dbReference type="InterPro" id="IPR051333">
    <property type="entry name" value="CLIP_Serine_Protease"/>
</dbReference>
<dbReference type="AlphaFoldDB" id="A0A1Y1VX58"/>
<evidence type="ECO:0000256" key="2">
    <source>
        <dbReference type="SAM" id="SignalP"/>
    </source>
</evidence>
<dbReference type="Proteomes" id="UP000193922">
    <property type="component" value="Unassembled WGS sequence"/>
</dbReference>
<dbReference type="GeneID" id="63802446"/>
<dbReference type="SMART" id="SM00020">
    <property type="entry name" value="Tryp_SPc"/>
    <property type="match status" value="1"/>
</dbReference>
<evidence type="ECO:0000313" key="4">
    <source>
        <dbReference type="EMBL" id="ORX65897.1"/>
    </source>
</evidence>